<organism evidence="2 3">
    <name type="scientific">Mucilaginibacter frigoritolerans</name>
    <dbReference type="NCBI Taxonomy" id="652788"/>
    <lineage>
        <taxon>Bacteria</taxon>
        <taxon>Pseudomonadati</taxon>
        <taxon>Bacteroidota</taxon>
        <taxon>Sphingobacteriia</taxon>
        <taxon>Sphingobacteriales</taxon>
        <taxon>Sphingobacteriaceae</taxon>
        <taxon>Mucilaginibacter</taxon>
    </lineage>
</organism>
<dbReference type="PANTHER" id="PTHR22916:SF64">
    <property type="entry name" value="TRANSFERASE, PUTATIVE-RELATED"/>
    <property type="match status" value="1"/>
</dbReference>
<comment type="caution">
    <text evidence="2">The sequence shown here is derived from an EMBL/GenBank/DDBJ whole genome shotgun (WGS) entry which is preliminary data.</text>
</comment>
<sequence>MIEQPLVSVIIPLYNTERYIEQCINSVLNQGWPNIELIIVDDGSTDRSYEIAKAFEGPKVKLLRQSNQGASAAKQNGLNHATGQYIQYLDADDLLHPEKIEKQIISLQNNPNKIAVCTTAHFFDEDIVNYIADDDRFFKEYLNDPLNFLIKLYGGFDLMGGMIQPNAFLTPKSIIDKAGPWEKSISPCTDEDGEYFARVILHTEGIIYTPEILNYYRKTKTQSSLSGKLNTTTCSNLIKSIWLKHTHLLSFAKSDEQITAIHNATYRSLDQLKVWIFLVYDNLVSEIEVYQSKLKPSLKPSYHKMGGAAINTIAWLFGWKIAKRFQVLKQKLF</sequence>
<dbReference type="InterPro" id="IPR029044">
    <property type="entry name" value="Nucleotide-diphossugar_trans"/>
</dbReference>
<evidence type="ECO:0000313" key="2">
    <source>
        <dbReference type="EMBL" id="TWI99254.1"/>
    </source>
</evidence>
<gene>
    <name evidence="2" type="ORF">JN11_02571</name>
</gene>
<proteinExistence type="predicted"/>
<dbReference type="Pfam" id="PF00535">
    <property type="entry name" value="Glycos_transf_2"/>
    <property type="match status" value="1"/>
</dbReference>
<dbReference type="PANTHER" id="PTHR22916">
    <property type="entry name" value="GLYCOSYLTRANSFERASE"/>
    <property type="match status" value="1"/>
</dbReference>
<dbReference type="AlphaFoldDB" id="A0A562U1Q4"/>
<dbReference type="InterPro" id="IPR001173">
    <property type="entry name" value="Glyco_trans_2-like"/>
</dbReference>
<protein>
    <submittedName>
        <fullName evidence="2">Glycosyl transferase family 2</fullName>
    </submittedName>
</protein>
<dbReference type="Proteomes" id="UP000317010">
    <property type="component" value="Unassembled WGS sequence"/>
</dbReference>
<keyword evidence="2" id="KW-0808">Transferase</keyword>
<accession>A0A562U1Q4</accession>
<dbReference type="CDD" id="cd00761">
    <property type="entry name" value="Glyco_tranf_GTA_type"/>
    <property type="match status" value="1"/>
</dbReference>
<reference evidence="2 3" key="1">
    <citation type="submission" date="2019-07" db="EMBL/GenBank/DDBJ databases">
        <title>Genomic Encyclopedia of Archaeal and Bacterial Type Strains, Phase II (KMG-II): from individual species to whole genera.</title>
        <authorList>
            <person name="Goeker M."/>
        </authorList>
    </citation>
    <scope>NUCLEOTIDE SEQUENCE [LARGE SCALE GENOMIC DNA]</scope>
    <source>
        <strain evidence="2 3">ATCC BAA-1854</strain>
    </source>
</reference>
<dbReference type="SUPFAM" id="SSF53448">
    <property type="entry name" value="Nucleotide-diphospho-sugar transferases"/>
    <property type="match status" value="1"/>
</dbReference>
<keyword evidence="3" id="KW-1185">Reference proteome</keyword>
<name>A0A562U1Q4_9SPHI</name>
<dbReference type="Gene3D" id="3.90.550.10">
    <property type="entry name" value="Spore Coat Polysaccharide Biosynthesis Protein SpsA, Chain A"/>
    <property type="match status" value="1"/>
</dbReference>
<dbReference type="EMBL" id="VLLI01000007">
    <property type="protein sequence ID" value="TWI99254.1"/>
    <property type="molecule type" value="Genomic_DNA"/>
</dbReference>
<feature type="domain" description="Glycosyltransferase 2-like" evidence="1">
    <location>
        <begin position="8"/>
        <end position="147"/>
    </location>
</feature>
<dbReference type="GO" id="GO:0016758">
    <property type="term" value="F:hexosyltransferase activity"/>
    <property type="evidence" value="ECO:0007669"/>
    <property type="project" value="UniProtKB-ARBA"/>
</dbReference>
<evidence type="ECO:0000313" key="3">
    <source>
        <dbReference type="Proteomes" id="UP000317010"/>
    </source>
</evidence>
<evidence type="ECO:0000259" key="1">
    <source>
        <dbReference type="Pfam" id="PF00535"/>
    </source>
</evidence>